<accession>A0ABY9WQ86</accession>
<dbReference type="PRINTS" id="PR00633">
    <property type="entry name" value="RCCNDNSATION"/>
</dbReference>
<dbReference type="Pfam" id="PF13540">
    <property type="entry name" value="RCC1_2"/>
    <property type="match status" value="1"/>
</dbReference>
<dbReference type="InterPro" id="IPR051553">
    <property type="entry name" value="Ran_GTPase-activating"/>
</dbReference>
<evidence type="ECO:0000256" key="1">
    <source>
        <dbReference type="ARBA" id="ARBA00022658"/>
    </source>
</evidence>
<reference evidence="4 5" key="1">
    <citation type="submission" date="2019-08" db="EMBL/GenBank/DDBJ databases">
        <title>Archangium and Cystobacter genomes.</title>
        <authorList>
            <person name="Chen I.-C.K."/>
            <person name="Wielgoss S."/>
        </authorList>
    </citation>
    <scope>NUCLEOTIDE SEQUENCE [LARGE SCALE GENOMIC DNA]</scope>
    <source>
        <strain evidence="4 5">Cbm 6</strain>
    </source>
</reference>
<dbReference type="PROSITE" id="PS50012">
    <property type="entry name" value="RCC1_3"/>
    <property type="match status" value="6"/>
</dbReference>
<name>A0ABY9WQ86_9BACT</name>
<evidence type="ECO:0000256" key="2">
    <source>
        <dbReference type="ARBA" id="ARBA00022737"/>
    </source>
</evidence>
<dbReference type="EMBL" id="CP043494">
    <property type="protein sequence ID" value="WNG45970.1"/>
    <property type="molecule type" value="Genomic_DNA"/>
</dbReference>
<feature type="domain" description="RCC1-like" evidence="3">
    <location>
        <begin position="110"/>
        <end position="390"/>
    </location>
</feature>
<evidence type="ECO:0000313" key="4">
    <source>
        <dbReference type="EMBL" id="WNG45970.1"/>
    </source>
</evidence>
<dbReference type="PROSITE" id="PS00626">
    <property type="entry name" value="RCC1_2"/>
    <property type="match status" value="1"/>
</dbReference>
<dbReference type="PANTHER" id="PTHR45982">
    <property type="entry name" value="REGULATOR OF CHROMOSOME CONDENSATION"/>
    <property type="match status" value="1"/>
</dbReference>
<dbReference type="Pfam" id="PF25390">
    <property type="entry name" value="WD40_RLD"/>
    <property type="match status" value="1"/>
</dbReference>
<keyword evidence="1" id="KW-0344">Guanine-nucleotide releasing factor</keyword>
<evidence type="ECO:0000313" key="5">
    <source>
        <dbReference type="Proteomes" id="UP001611383"/>
    </source>
</evidence>
<dbReference type="RefSeq" id="WP_395821884.1">
    <property type="nucleotide sequence ID" value="NZ_CP043494.1"/>
</dbReference>
<keyword evidence="2" id="KW-0677">Repeat</keyword>
<sequence>MSSVSSAQVVCSTPPAFDTALVARVTLTLSAPDITERSFVLGGHVSSWRATLEELPPGANRTFVASAYSADDTLLFQGRASDVTLTAGQTTQVSITLLRVTGGVNKPPVITRTSQSAVSVTGGESVTFVVEAHDPQGSVLSFSWQASAGGSYSDSSTYISQANWRAPDCVPKGTTPPTVTATVTNALGLSVSASFSVTVSKTCFVPPVVSMAAGRVHSLALDRDGTLWAWGGNAYGQLGDGSGPDFDLRHLNPTQVLTHVSSIAAGAYHTLAIKQDGTLWAWGHNGDGQLGDGSTTDRLTPVQVLSGVSAVFAGDSHTLALKQDGTLWGWGRNAYGQLGDSTPTDRPTPVQLATQVSTLTAGYFHSQVLKQDGTLLSWGRGGSDGIGDGSTLTGISALAAGHQYSLALKQDGTLWAWGNNDRGKLGDGSTTYRPTPVQILTSVSAMAARDQHTLALKQDGTLWAWGGNFYGALGDGSTTRRTTPVQVFTQVSALAVGYNHTLALTQDGALWAWGHNSEGQLGDGTIADRTTPVRVQWP</sequence>
<dbReference type="Proteomes" id="UP001611383">
    <property type="component" value="Chromosome"/>
</dbReference>
<proteinExistence type="predicted"/>
<dbReference type="InterPro" id="IPR009091">
    <property type="entry name" value="RCC1/BLIP-II"/>
</dbReference>
<dbReference type="Pfam" id="PF00415">
    <property type="entry name" value="RCC1"/>
    <property type="match status" value="1"/>
</dbReference>
<dbReference type="Gene3D" id="2.130.10.30">
    <property type="entry name" value="Regulator of chromosome condensation 1/beta-lactamase-inhibitor protein II"/>
    <property type="match status" value="2"/>
</dbReference>
<keyword evidence="5" id="KW-1185">Reference proteome</keyword>
<organism evidence="4 5">
    <name type="scientific">Archangium minus</name>
    <dbReference type="NCBI Taxonomy" id="83450"/>
    <lineage>
        <taxon>Bacteria</taxon>
        <taxon>Pseudomonadati</taxon>
        <taxon>Myxococcota</taxon>
        <taxon>Myxococcia</taxon>
        <taxon>Myxococcales</taxon>
        <taxon>Cystobacterineae</taxon>
        <taxon>Archangiaceae</taxon>
        <taxon>Archangium</taxon>
    </lineage>
</organism>
<gene>
    <name evidence="4" type="ORF">F0U60_19005</name>
</gene>
<dbReference type="SUPFAM" id="SSF50985">
    <property type="entry name" value="RCC1/BLIP-II"/>
    <property type="match status" value="2"/>
</dbReference>
<dbReference type="InterPro" id="IPR013783">
    <property type="entry name" value="Ig-like_fold"/>
</dbReference>
<evidence type="ECO:0000259" key="3">
    <source>
        <dbReference type="Pfam" id="PF25390"/>
    </source>
</evidence>
<dbReference type="Gene3D" id="2.60.40.10">
    <property type="entry name" value="Immunoglobulins"/>
    <property type="match status" value="1"/>
</dbReference>
<dbReference type="PANTHER" id="PTHR45982:SF1">
    <property type="entry name" value="REGULATOR OF CHROMOSOME CONDENSATION"/>
    <property type="match status" value="1"/>
</dbReference>
<protein>
    <submittedName>
        <fullName evidence="4">RCC1 repeat-containing protein</fullName>
    </submittedName>
</protein>
<dbReference type="InterPro" id="IPR000408">
    <property type="entry name" value="Reg_chr_condens"/>
</dbReference>
<dbReference type="InterPro" id="IPR058923">
    <property type="entry name" value="RCC1-like_dom"/>
</dbReference>